<reference evidence="3" key="1">
    <citation type="submission" date="2016-11" db="UniProtKB">
        <authorList>
            <consortium name="WormBaseParasite"/>
        </authorList>
    </citation>
    <scope>IDENTIFICATION</scope>
</reference>
<feature type="compositionally biased region" description="Basic and acidic residues" evidence="1">
    <location>
        <begin position="63"/>
        <end position="84"/>
    </location>
</feature>
<protein>
    <submittedName>
        <fullName evidence="3">Uncharacterized protein</fullName>
    </submittedName>
</protein>
<accession>A0A1I7UF28</accession>
<sequence length="84" mass="9441">MFEKNKPSNSGSSGSGQPLCVKCGRNLKSSKCTECSTFSRNFLDMKAELKKDMQNQSNWQVKNESKQGGEPEKKEDNKEKCSIM</sequence>
<evidence type="ECO:0000313" key="2">
    <source>
        <dbReference type="Proteomes" id="UP000095282"/>
    </source>
</evidence>
<dbReference type="WBParaSite" id="Csp11.Scaffold629.g8674.t1">
    <property type="protein sequence ID" value="Csp11.Scaffold629.g8674.t1"/>
    <property type="gene ID" value="Csp11.Scaffold629.g8674"/>
</dbReference>
<proteinExistence type="predicted"/>
<dbReference type="Proteomes" id="UP000095282">
    <property type="component" value="Unplaced"/>
</dbReference>
<organism evidence="2 3">
    <name type="scientific">Caenorhabditis tropicalis</name>
    <dbReference type="NCBI Taxonomy" id="1561998"/>
    <lineage>
        <taxon>Eukaryota</taxon>
        <taxon>Metazoa</taxon>
        <taxon>Ecdysozoa</taxon>
        <taxon>Nematoda</taxon>
        <taxon>Chromadorea</taxon>
        <taxon>Rhabditida</taxon>
        <taxon>Rhabditina</taxon>
        <taxon>Rhabditomorpha</taxon>
        <taxon>Rhabditoidea</taxon>
        <taxon>Rhabditidae</taxon>
        <taxon>Peloderinae</taxon>
        <taxon>Caenorhabditis</taxon>
    </lineage>
</organism>
<name>A0A1I7UF28_9PELO</name>
<feature type="region of interest" description="Disordered" evidence="1">
    <location>
        <begin position="53"/>
        <end position="84"/>
    </location>
</feature>
<evidence type="ECO:0000313" key="3">
    <source>
        <dbReference type="WBParaSite" id="Csp11.Scaffold629.g8674.t1"/>
    </source>
</evidence>
<keyword evidence="2" id="KW-1185">Reference proteome</keyword>
<dbReference type="AlphaFoldDB" id="A0A1I7UF28"/>
<evidence type="ECO:0000256" key="1">
    <source>
        <dbReference type="SAM" id="MobiDB-lite"/>
    </source>
</evidence>